<dbReference type="Proteomes" id="UP000663842">
    <property type="component" value="Unassembled WGS sequence"/>
</dbReference>
<dbReference type="EMBL" id="CAJNRG010010840">
    <property type="protein sequence ID" value="CAF2126933.1"/>
    <property type="molecule type" value="Genomic_DNA"/>
</dbReference>
<name>A0A819E4Q0_9BILA</name>
<dbReference type="InterPro" id="IPR037177">
    <property type="entry name" value="DLC_sf"/>
</dbReference>
<dbReference type="SMART" id="SM01375">
    <property type="entry name" value="Dynein_light"/>
    <property type="match status" value="1"/>
</dbReference>
<dbReference type="Pfam" id="PF01221">
    <property type="entry name" value="Dynein_light"/>
    <property type="match status" value="1"/>
</dbReference>
<accession>A0A819E4Q0</accession>
<evidence type="ECO:0000256" key="4">
    <source>
        <dbReference type="ARBA" id="ARBA00022448"/>
    </source>
</evidence>
<evidence type="ECO:0000256" key="3">
    <source>
        <dbReference type="ARBA" id="ARBA00015062"/>
    </source>
</evidence>
<keyword evidence="9" id="KW-0206">Cytoskeleton</keyword>
<dbReference type="GO" id="GO:0045505">
    <property type="term" value="F:dynein intermediate chain binding"/>
    <property type="evidence" value="ECO:0007669"/>
    <property type="project" value="TreeGrafter"/>
</dbReference>
<reference evidence="13" key="1">
    <citation type="submission" date="2021-02" db="EMBL/GenBank/DDBJ databases">
        <authorList>
            <person name="Nowell W R."/>
        </authorList>
    </citation>
    <scope>NUCLEOTIDE SEQUENCE</scope>
</reference>
<evidence type="ECO:0000313" key="12">
    <source>
        <dbReference type="EMBL" id="CAF2126933.1"/>
    </source>
</evidence>
<keyword evidence="10" id="KW-0539">Nucleus</keyword>
<dbReference type="PANTHER" id="PTHR11886">
    <property type="entry name" value="DYNEIN LIGHT CHAIN"/>
    <property type="match status" value="1"/>
</dbReference>
<dbReference type="GO" id="GO:0007017">
    <property type="term" value="P:microtubule-based process"/>
    <property type="evidence" value="ECO:0007669"/>
    <property type="project" value="InterPro"/>
</dbReference>
<gene>
    <name evidence="13" type="ORF">UXM345_LOCUS7442</name>
    <name evidence="12" type="ORF">XDN619_LOCUS23986</name>
</gene>
<dbReference type="Gene3D" id="3.30.740.10">
    <property type="entry name" value="Protein Inhibitor Of Neuronal Nitric Oxide Synthase"/>
    <property type="match status" value="1"/>
</dbReference>
<evidence type="ECO:0000256" key="11">
    <source>
        <dbReference type="SAM" id="MobiDB-lite"/>
    </source>
</evidence>
<dbReference type="GO" id="GO:0005868">
    <property type="term" value="C:cytoplasmic dynein complex"/>
    <property type="evidence" value="ECO:0007669"/>
    <property type="project" value="TreeGrafter"/>
</dbReference>
<dbReference type="GO" id="GO:0051028">
    <property type="term" value="P:mRNA transport"/>
    <property type="evidence" value="ECO:0007669"/>
    <property type="project" value="UniProtKB-KW"/>
</dbReference>
<dbReference type="GO" id="GO:0015031">
    <property type="term" value="P:protein transport"/>
    <property type="evidence" value="ECO:0007669"/>
    <property type="project" value="UniProtKB-KW"/>
</dbReference>
<evidence type="ECO:0000256" key="8">
    <source>
        <dbReference type="ARBA" id="ARBA00022927"/>
    </source>
</evidence>
<dbReference type="AlphaFoldDB" id="A0A819E4Q0"/>
<keyword evidence="7" id="KW-0509">mRNA transport</keyword>
<dbReference type="PANTHER" id="PTHR11886:SF35">
    <property type="entry name" value="DYNEIN LIGHT CHAIN"/>
    <property type="match status" value="1"/>
</dbReference>
<evidence type="ECO:0000256" key="2">
    <source>
        <dbReference type="ARBA" id="ARBA00004245"/>
    </source>
</evidence>
<feature type="compositionally biased region" description="Low complexity" evidence="11">
    <location>
        <begin position="76"/>
        <end position="94"/>
    </location>
</feature>
<dbReference type="GO" id="GO:0005874">
    <property type="term" value="C:microtubule"/>
    <property type="evidence" value="ECO:0007669"/>
    <property type="project" value="UniProtKB-KW"/>
</dbReference>
<dbReference type="InterPro" id="IPR001372">
    <property type="entry name" value="Dynein_light_chain_typ-1/2"/>
</dbReference>
<evidence type="ECO:0000313" key="14">
    <source>
        <dbReference type="Proteomes" id="UP000663842"/>
    </source>
</evidence>
<evidence type="ECO:0000256" key="6">
    <source>
        <dbReference type="ARBA" id="ARBA00022701"/>
    </source>
</evidence>
<keyword evidence="4" id="KW-0813">Transport</keyword>
<protein>
    <recommendedName>
        <fullName evidence="3">Dynein light chain 1, cytoplasmic</fullName>
    </recommendedName>
</protein>
<keyword evidence="6" id="KW-0493">Microtubule</keyword>
<keyword evidence="5" id="KW-0963">Cytoplasm</keyword>
<feature type="compositionally biased region" description="Low complexity" evidence="11">
    <location>
        <begin position="1"/>
        <end position="22"/>
    </location>
</feature>
<dbReference type="FunFam" id="3.30.740.10:FF:000005">
    <property type="entry name" value="Dynein light chain"/>
    <property type="match status" value="1"/>
</dbReference>
<comment type="subcellular location">
    <subcellularLocation>
        <location evidence="2">Cytoplasm</location>
        <location evidence="2">Cytoskeleton</location>
    </subcellularLocation>
    <subcellularLocation>
        <location evidence="1">Nucleus</location>
    </subcellularLocation>
</comment>
<dbReference type="SUPFAM" id="SSF54648">
    <property type="entry name" value="DLC"/>
    <property type="match status" value="1"/>
</dbReference>
<evidence type="ECO:0000256" key="9">
    <source>
        <dbReference type="ARBA" id="ARBA00023212"/>
    </source>
</evidence>
<feature type="region of interest" description="Disordered" evidence="11">
    <location>
        <begin position="1"/>
        <end position="123"/>
    </location>
</feature>
<feature type="compositionally biased region" description="Polar residues" evidence="11">
    <location>
        <begin position="95"/>
        <end position="123"/>
    </location>
</feature>
<sequence length="263" mass="30307">MYTSTYSSSSPTRTAASETTATNCQYQSSHRQYNQSSYSKSTNTINDSNMNLRRNNDGFSHSIPSLISNPLTTPTSSRRYLNNYNNIYNDSNRYQSTTYSPSPNRSYGNDTETFRPNNTRYNLSGNNRAYSYDDLHKEQNRFQSSIKTSRNTDQYRQPIVARGDQYNNCDYVEDEDLIVKSTDLPAHYEQDMIQLVRAGFRKYDITNQRELAGFLKRAADSKFSPCWHCIVGRQFSSYVTHEMSGFIYFTRGPLSILLFKSGA</sequence>
<evidence type="ECO:0000256" key="7">
    <source>
        <dbReference type="ARBA" id="ARBA00022816"/>
    </source>
</evidence>
<proteinExistence type="predicted"/>
<comment type="caution">
    <text evidence="13">The sequence shown here is derived from an EMBL/GenBank/DDBJ whole genome shotgun (WGS) entry which is preliminary data.</text>
</comment>
<dbReference type="Proteomes" id="UP000663887">
    <property type="component" value="Unassembled WGS sequence"/>
</dbReference>
<evidence type="ECO:0000256" key="10">
    <source>
        <dbReference type="ARBA" id="ARBA00023242"/>
    </source>
</evidence>
<evidence type="ECO:0000256" key="5">
    <source>
        <dbReference type="ARBA" id="ARBA00022490"/>
    </source>
</evidence>
<organism evidence="13 14">
    <name type="scientific">Rotaria magnacalcarata</name>
    <dbReference type="NCBI Taxonomy" id="392030"/>
    <lineage>
        <taxon>Eukaryota</taxon>
        <taxon>Metazoa</taxon>
        <taxon>Spiralia</taxon>
        <taxon>Gnathifera</taxon>
        <taxon>Rotifera</taxon>
        <taxon>Eurotatoria</taxon>
        <taxon>Bdelloidea</taxon>
        <taxon>Philodinida</taxon>
        <taxon>Philodinidae</taxon>
        <taxon>Rotaria</taxon>
    </lineage>
</organism>
<dbReference type="EMBL" id="CAJOBF010000617">
    <property type="protein sequence ID" value="CAF3844515.1"/>
    <property type="molecule type" value="Genomic_DNA"/>
</dbReference>
<keyword evidence="8" id="KW-0653">Protein transport</keyword>
<feature type="compositionally biased region" description="Polar residues" evidence="11">
    <location>
        <begin position="23"/>
        <end position="75"/>
    </location>
</feature>
<evidence type="ECO:0000313" key="13">
    <source>
        <dbReference type="EMBL" id="CAF3844515.1"/>
    </source>
</evidence>
<evidence type="ECO:0000256" key="1">
    <source>
        <dbReference type="ARBA" id="ARBA00004123"/>
    </source>
</evidence>
<dbReference type="GO" id="GO:0005634">
    <property type="term" value="C:nucleus"/>
    <property type="evidence" value="ECO:0007669"/>
    <property type="project" value="UniProtKB-SubCell"/>
</dbReference>